<reference evidence="3 4" key="1">
    <citation type="submission" date="2018-10" db="EMBL/GenBank/DDBJ databases">
        <title>A high-quality apple genome assembly.</title>
        <authorList>
            <person name="Hu J."/>
        </authorList>
    </citation>
    <scope>NUCLEOTIDE SEQUENCE [LARGE SCALE GENOMIC DNA]</scope>
    <source>
        <strain evidence="4">cv. HFTH1</strain>
        <tissue evidence="3">Young leaf</tissue>
    </source>
</reference>
<dbReference type="AlphaFoldDB" id="A0A498KDZ5"/>
<proteinExistence type="predicted"/>
<keyword evidence="1" id="KW-0812">Transmembrane</keyword>
<dbReference type="SMART" id="SM00636">
    <property type="entry name" value="Glyco_18"/>
    <property type="match status" value="1"/>
</dbReference>
<evidence type="ECO:0000256" key="1">
    <source>
        <dbReference type="SAM" id="Phobius"/>
    </source>
</evidence>
<organism evidence="3 4">
    <name type="scientific">Malus domestica</name>
    <name type="common">Apple</name>
    <name type="synonym">Pyrus malus</name>
    <dbReference type="NCBI Taxonomy" id="3750"/>
    <lineage>
        <taxon>Eukaryota</taxon>
        <taxon>Viridiplantae</taxon>
        <taxon>Streptophyta</taxon>
        <taxon>Embryophyta</taxon>
        <taxon>Tracheophyta</taxon>
        <taxon>Spermatophyta</taxon>
        <taxon>Magnoliopsida</taxon>
        <taxon>eudicotyledons</taxon>
        <taxon>Gunneridae</taxon>
        <taxon>Pentapetalae</taxon>
        <taxon>rosids</taxon>
        <taxon>fabids</taxon>
        <taxon>Rosales</taxon>
        <taxon>Rosaceae</taxon>
        <taxon>Amygdaloideae</taxon>
        <taxon>Maleae</taxon>
        <taxon>Malus</taxon>
    </lineage>
</organism>
<comment type="caution">
    <text evidence="3">The sequence shown here is derived from an EMBL/GenBank/DDBJ whole genome shotgun (WGS) entry which is preliminary data.</text>
</comment>
<keyword evidence="1" id="KW-0472">Membrane</keyword>
<dbReference type="InterPro" id="IPR001223">
    <property type="entry name" value="Glyco_hydro18_cat"/>
</dbReference>
<gene>
    <name evidence="3" type="ORF">DVH24_017638</name>
</gene>
<feature type="domain" description="GH18" evidence="2">
    <location>
        <begin position="22"/>
        <end position="326"/>
    </location>
</feature>
<dbReference type="PANTHER" id="PTHR11177">
    <property type="entry name" value="CHITINASE"/>
    <property type="match status" value="1"/>
</dbReference>
<keyword evidence="4" id="KW-1185">Reference proteome</keyword>
<name>A0A498KDZ5_MALDO</name>
<feature type="transmembrane region" description="Helical" evidence="1">
    <location>
        <begin position="337"/>
        <end position="355"/>
    </location>
</feature>
<dbReference type="Pfam" id="PF00704">
    <property type="entry name" value="Glyco_hydro_18"/>
    <property type="match status" value="1"/>
</dbReference>
<dbReference type="PANTHER" id="PTHR11177:SF369">
    <property type="entry name" value="CLASS V CHITINASE-LIKE"/>
    <property type="match status" value="1"/>
</dbReference>
<dbReference type="GO" id="GO:0004568">
    <property type="term" value="F:chitinase activity"/>
    <property type="evidence" value="ECO:0007669"/>
    <property type="project" value="TreeGrafter"/>
</dbReference>
<protein>
    <recommendedName>
        <fullName evidence="2">GH18 domain-containing protein</fullName>
    </recommendedName>
</protein>
<accession>A0A498KDZ5</accession>
<evidence type="ECO:0000259" key="2">
    <source>
        <dbReference type="PROSITE" id="PS51910"/>
    </source>
</evidence>
<dbReference type="Proteomes" id="UP000290289">
    <property type="component" value="Chromosome 2"/>
</dbReference>
<dbReference type="STRING" id="3750.A0A498KDZ5"/>
<dbReference type="GO" id="GO:0005576">
    <property type="term" value="C:extracellular region"/>
    <property type="evidence" value="ECO:0007669"/>
    <property type="project" value="TreeGrafter"/>
</dbReference>
<keyword evidence="1" id="KW-1133">Transmembrane helix</keyword>
<dbReference type="GO" id="GO:0008061">
    <property type="term" value="F:chitin binding"/>
    <property type="evidence" value="ECO:0007669"/>
    <property type="project" value="InterPro"/>
</dbReference>
<dbReference type="EMBL" id="RDQH01000328">
    <property type="protein sequence ID" value="RXI05596.1"/>
    <property type="molecule type" value="Genomic_DNA"/>
</dbReference>
<dbReference type="PROSITE" id="PS51910">
    <property type="entry name" value="GH18_2"/>
    <property type="match status" value="1"/>
</dbReference>
<evidence type="ECO:0000313" key="4">
    <source>
        <dbReference type="Proteomes" id="UP000290289"/>
    </source>
</evidence>
<dbReference type="InterPro" id="IPR050314">
    <property type="entry name" value="Glycosyl_Hydrlase_18"/>
</dbReference>
<evidence type="ECO:0000313" key="3">
    <source>
        <dbReference type="EMBL" id="RXI05596.1"/>
    </source>
</evidence>
<dbReference type="InterPro" id="IPR011583">
    <property type="entry name" value="Chitinase_II/V-like_cat"/>
</dbReference>
<dbReference type="SUPFAM" id="SSF51445">
    <property type="entry name" value="(Trans)glycosidases"/>
    <property type="match status" value="1"/>
</dbReference>
<dbReference type="GO" id="GO:0006032">
    <property type="term" value="P:chitin catabolic process"/>
    <property type="evidence" value="ECO:0007669"/>
    <property type="project" value="TreeGrafter"/>
</dbReference>
<dbReference type="GO" id="GO:0005975">
    <property type="term" value="P:carbohydrate metabolic process"/>
    <property type="evidence" value="ECO:0007669"/>
    <property type="project" value="InterPro"/>
</dbReference>
<dbReference type="Gene3D" id="3.20.20.80">
    <property type="entry name" value="Glycosidases"/>
    <property type="match status" value="1"/>
</dbReference>
<sequence length="379" mass="43826">MQARREVIFLITCNFSCSAQTWIRAGHWYAGSKSHIPEINSALFTHLTCAFVNVNSSTYRLSIPSAHEQYFSSFTDIVKSKNPSIKTLLFKWNKEAAASQLILGQRAHFSALSKMLESLSNRKSFIESSIELARCYFQGIDLLWPWLNTALDMINMEKLLDEWRAAVTSEARNTGLSGLKLTMAIGYFPILIRNLDWAHVKAYDYHLPSKRMLPVLMLLYTTLRAILTPTMKTCFGFAFPRLCFWHCYDKRWIHELQVHQGVHSKLSPMMHNATCVLYDRIELVIRAKIAYAKEKKLLGTNVFHQVSNDNQNWALSWARRHYLSHTKLRRKEIVTNINPLSSIVIVILITFMVCYSQRELLKTKGYILNCDGYFLIAIK</sequence>
<dbReference type="InterPro" id="IPR017853">
    <property type="entry name" value="GH"/>
</dbReference>